<sequence>MKNRLLFPLLTICSTVLPAPISNADALKLVEHEFATIRRVIANNENSAKTNLIGSMPQMNGKWDEIYGEGNYIIKSALYSEPDKQIHGSVDFLNPDKSLRQSTLISMRREEKSKSGWMMYIEVPPVPCAPPPPTTTKPGTNYQ</sequence>
<dbReference type="Proteomes" id="UP000005237">
    <property type="component" value="Unassembled WGS sequence"/>
</dbReference>
<reference evidence="3" key="1">
    <citation type="submission" date="2010-08" db="EMBL/GenBank/DDBJ databases">
        <authorList>
            <consortium name="Caenorhabditis japonica Sequencing Consortium"/>
            <person name="Wilson R.K."/>
        </authorList>
    </citation>
    <scope>NUCLEOTIDE SEQUENCE [LARGE SCALE GENOMIC DNA]</scope>
    <source>
        <strain evidence="3">DF5081</strain>
    </source>
</reference>
<proteinExistence type="predicted"/>
<protein>
    <submittedName>
        <fullName evidence="2">Uncharacterized protein</fullName>
    </submittedName>
</protein>
<dbReference type="AlphaFoldDB" id="A0A8R1I628"/>
<dbReference type="EnsemblMetazoa" id="CJA16474.1">
    <property type="protein sequence ID" value="CJA16474.1"/>
    <property type="gene ID" value="WBGene00135678"/>
</dbReference>
<feature type="signal peptide" evidence="1">
    <location>
        <begin position="1"/>
        <end position="26"/>
    </location>
</feature>
<evidence type="ECO:0000256" key="1">
    <source>
        <dbReference type="SAM" id="SignalP"/>
    </source>
</evidence>
<keyword evidence="1" id="KW-0732">Signal</keyword>
<organism evidence="2 3">
    <name type="scientific">Caenorhabditis japonica</name>
    <dbReference type="NCBI Taxonomy" id="281687"/>
    <lineage>
        <taxon>Eukaryota</taxon>
        <taxon>Metazoa</taxon>
        <taxon>Ecdysozoa</taxon>
        <taxon>Nematoda</taxon>
        <taxon>Chromadorea</taxon>
        <taxon>Rhabditida</taxon>
        <taxon>Rhabditina</taxon>
        <taxon>Rhabditomorpha</taxon>
        <taxon>Rhabditoidea</taxon>
        <taxon>Rhabditidae</taxon>
        <taxon>Peloderinae</taxon>
        <taxon>Caenorhabditis</taxon>
    </lineage>
</organism>
<feature type="chain" id="PRO_5035721706" evidence="1">
    <location>
        <begin position="27"/>
        <end position="143"/>
    </location>
</feature>
<evidence type="ECO:0000313" key="3">
    <source>
        <dbReference type="Proteomes" id="UP000005237"/>
    </source>
</evidence>
<evidence type="ECO:0000313" key="2">
    <source>
        <dbReference type="EnsemblMetazoa" id="CJA16474.1"/>
    </source>
</evidence>
<accession>A0A8R1I628</accession>
<name>A0A8R1I628_CAEJA</name>
<reference evidence="2" key="2">
    <citation type="submission" date="2022-06" db="UniProtKB">
        <authorList>
            <consortium name="EnsemblMetazoa"/>
        </authorList>
    </citation>
    <scope>IDENTIFICATION</scope>
    <source>
        <strain evidence="2">DF5081</strain>
    </source>
</reference>
<keyword evidence="3" id="KW-1185">Reference proteome</keyword>